<feature type="compositionally biased region" description="Polar residues" evidence="1">
    <location>
        <begin position="1030"/>
        <end position="1049"/>
    </location>
</feature>
<feature type="region of interest" description="Disordered" evidence="1">
    <location>
        <begin position="610"/>
        <end position="642"/>
    </location>
</feature>
<dbReference type="InterPro" id="IPR028257">
    <property type="entry name" value="CEP126"/>
</dbReference>
<proteinExistence type="predicted"/>
<organism evidence="2 3">
    <name type="scientific">Umbra pygmaea</name>
    <name type="common">Eastern mudminnow</name>
    <dbReference type="NCBI Taxonomy" id="75934"/>
    <lineage>
        <taxon>Eukaryota</taxon>
        <taxon>Metazoa</taxon>
        <taxon>Chordata</taxon>
        <taxon>Craniata</taxon>
        <taxon>Vertebrata</taxon>
        <taxon>Euteleostomi</taxon>
        <taxon>Actinopterygii</taxon>
        <taxon>Neopterygii</taxon>
        <taxon>Teleostei</taxon>
        <taxon>Protacanthopterygii</taxon>
        <taxon>Esociformes</taxon>
        <taxon>Umbridae</taxon>
        <taxon>Umbra</taxon>
    </lineage>
</organism>
<dbReference type="PANTHER" id="PTHR31191:SF4">
    <property type="entry name" value="CENTROSOMAL PROTEIN OF 126 KDA"/>
    <property type="match status" value="1"/>
</dbReference>
<feature type="region of interest" description="Disordered" evidence="1">
    <location>
        <begin position="865"/>
        <end position="918"/>
    </location>
</feature>
<reference evidence="2 3" key="1">
    <citation type="submission" date="2024-06" db="EMBL/GenBank/DDBJ databases">
        <authorList>
            <person name="Pan Q."/>
            <person name="Wen M."/>
            <person name="Jouanno E."/>
            <person name="Zahm M."/>
            <person name="Klopp C."/>
            <person name="Cabau C."/>
            <person name="Louis A."/>
            <person name="Berthelot C."/>
            <person name="Parey E."/>
            <person name="Roest Crollius H."/>
            <person name="Montfort J."/>
            <person name="Robinson-Rechavi M."/>
            <person name="Bouchez O."/>
            <person name="Lampietro C."/>
            <person name="Lopez Roques C."/>
            <person name="Donnadieu C."/>
            <person name="Postlethwait J."/>
            <person name="Bobe J."/>
            <person name="Verreycken H."/>
            <person name="Guiguen Y."/>
        </authorList>
    </citation>
    <scope>NUCLEOTIDE SEQUENCE [LARGE SCALE GENOMIC DNA]</scope>
    <source>
        <strain evidence="2">Up_M1</strain>
        <tissue evidence="2">Testis</tissue>
    </source>
</reference>
<accession>A0ABD0WI78</accession>
<dbReference type="PANTHER" id="PTHR31191">
    <property type="entry name" value="CENTROSOMAL PROTEIN CEP126"/>
    <property type="match status" value="1"/>
</dbReference>
<evidence type="ECO:0000313" key="3">
    <source>
        <dbReference type="Proteomes" id="UP001557470"/>
    </source>
</evidence>
<feature type="region of interest" description="Disordered" evidence="1">
    <location>
        <begin position="670"/>
        <end position="689"/>
    </location>
</feature>
<dbReference type="AlphaFoldDB" id="A0ABD0WI78"/>
<feature type="compositionally biased region" description="Basic and acidic residues" evidence="1">
    <location>
        <begin position="345"/>
        <end position="355"/>
    </location>
</feature>
<dbReference type="EMBL" id="JAGEUA010000006">
    <property type="protein sequence ID" value="KAL0972671.1"/>
    <property type="molecule type" value="Genomic_DNA"/>
</dbReference>
<feature type="compositionally biased region" description="Basic and acidic residues" evidence="1">
    <location>
        <begin position="676"/>
        <end position="688"/>
    </location>
</feature>
<evidence type="ECO:0008006" key="4">
    <source>
        <dbReference type="Google" id="ProtNLM"/>
    </source>
</evidence>
<comment type="caution">
    <text evidence="2">The sequence shown here is derived from an EMBL/GenBank/DDBJ whole genome shotgun (WGS) entry which is preliminary data.</text>
</comment>
<gene>
    <name evidence="2" type="ORF">UPYG_G00193170</name>
</gene>
<feature type="region of interest" description="Disordered" evidence="1">
    <location>
        <begin position="195"/>
        <end position="217"/>
    </location>
</feature>
<feature type="region of interest" description="Disordered" evidence="1">
    <location>
        <begin position="131"/>
        <end position="156"/>
    </location>
</feature>
<feature type="region of interest" description="Disordered" evidence="1">
    <location>
        <begin position="323"/>
        <end position="355"/>
    </location>
</feature>
<protein>
    <recommendedName>
        <fullName evidence="4">Centrosomal protein 126</fullName>
    </recommendedName>
</protein>
<evidence type="ECO:0000313" key="2">
    <source>
        <dbReference type="EMBL" id="KAL0972671.1"/>
    </source>
</evidence>
<name>A0ABD0WI78_UMBPY</name>
<sequence>MQAQKDNLLYSTGQIGVKGLFEVERQVLVLEQKSCRVQARRFSLETNRRRKVLEDKRKQWDTQEQTFRENILQQRKQRVLDVTERFQRAHLPPSQRRGQTFRKNTPDIEEALNHIQGNLIFSSSSILSSNSTISRSCTPSPKPPLTAKPSRPPSTLSALEDDIKLGQHSAHRTYRNSQLVKDLQGTLLQDRATCRSPQPVDHLTQSESSLSSQDSLENVDVTHSITNNSLPKAYICAPPPTAGQTDEAFGEPSSRLHPRYEATGGQSFTESLSSRSENETHVSDHSRLIGAVNTASTRPDRAAQHAQDMEDFPRDRVPVDESKHKAAKPDSFPLEFTSHFTPEGKQVKNQEDRNSKHPCETQVLLSGKNCSHKDLLCKAPNSSSEPDLSQTKCGEDTNICFEGSCYPPHRRKPCVDTMSNLTNESNIEPKMWRGKFPSEPVSLRMCCSNIRSDFPEGRPQVTMDTSIPPSGSADGTTTDPPKDTNVRFIKGILKKHAKDRVSGLYSVGNFMFPKKVAMSIRDSVELARSNVRNTEGIKKVKKKIRWLDEIELEAEQEKDTQPSNQVKNQPAAIPRDHLYAERQTSHHQAPTSDTSPGYEFTKQAWTDVRVQEHRGPRASNGRTWGPRRVRSARGTTGHVASRSRKCTVIRAPSVTEASRHVARVTQGQVMVPRPPPRTETKEPKHHPGESAAVVSFTTKNPYNGSYQIPAVSFITGHARAANAGFPVQQAVFHKDSIHTSHVIKVNNSVIFLPFPPSCTYPASLVTPPTSGQRDIQGGSSRRGLLYHEKGLCLERTPTEEEISRLWHGVRSALATEKGDPRSAGPPDVVCALTRAGANLSRAAIDGDSVNTGVKAVTRIGGFFVSSTSSRGNVRRPAQDSNAVGARRRGAPGSGNRLLPTSQSQASGKKTSIQTKSNLTYQDEDSKYATEADSNKLISMETIHTQRTPPGLPQQRNKNQGYPQLAQGLGQNEGQNQSLTTISLEEQKVLMSLDRLNHQLQYVQHLVGGTSATSTLLHGVPPCSDEGMAASNRNHSTASTNNCSKTQRRF</sequence>
<dbReference type="Proteomes" id="UP001557470">
    <property type="component" value="Unassembled WGS sequence"/>
</dbReference>
<feature type="compositionally biased region" description="Low complexity" evidence="1">
    <location>
        <begin position="205"/>
        <end position="216"/>
    </location>
</feature>
<feature type="compositionally biased region" description="Polar residues" evidence="1">
    <location>
        <begin position="462"/>
        <end position="479"/>
    </location>
</feature>
<feature type="region of interest" description="Disordered" evidence="1">
    <location>
        <begin position="1026"/>
        <end position="1049"/>
    </location>
</feature>
<evidence type="ECO:0000256" key="1">
    <source>
        <dbReference type="SAM" id="MobiDB-lite"/>
    </source>
</evidence>
<keyword evidence="3" id="KW-1185">Reference proteome</keyword>
<feature type="compositionally biased region" description="Pro residues" evidence="1">
    <location>
        <begin position="140"/>
        <end position="152"/>
    </location>
</feature>
<feature type="region of interest" description="Disordered" evidence="1">
    <location>
        <begin position="238"/>
        <end position="285"/>
    </location>
</feature>
<feature type="region of interest" description="Disordered" evidence="1">
    <location>
        <begin position="457"/>
        <end position="484"/>
    </location>
</feature>
<feature type="compositionally biased region" description="Polar residues" evidence="1">
    <location>
        <begin position="264"/>
        <end position="275"/>
    </location>
</feature>
<feature type="compositionally biased region" description="Basic and acidic residues" evidence="1">
    <location>
        <begin position="276"/>
        <end position="285"/>
    </location>
</feature>
<feature type="compositionally biased region" description="Polar residues" evidence="1">
    <location>
        <begin position="898"/>
        <end position="918"/>
    </location>
</feature>
<dbReference type="Pfam" id="PF15352">
    <property type="entry name" value="K1377"/>
    <property type="match status" value="2"/>
</dbReference>